<gene>
    <name evidence="1" type="ORF">LR48_Vigan07g195200</name>
</gene>
<organism evidence="1 2">
    <name type="scientific">Phaseolus angularis</name>
    <name type="common">Azuki bean</name>
    <name type="synonym">Vigna angularis</name>
    <dbReference type="NCBI Taxonomy" id="3914"/>
    <lineage>
        <taxon>Eukaryota</taxon>
        <taxon>Viridiplantae</taxon>
        <taxon>Streptophyta</taxon>
        <taxon>Embryophyta</taxon>
        <taxon>Tracheophyta</taxon>
        <taxon>Spermatophyta</taxon>
        <taxon>Magnoliopsida</taxon>
        <taxon>eudicotyledons</taxon>
        <taxon>Gunneridae</taxon>
        <taxon>Pentapetalae</taxon>
        <taxon>rosids</taxon>
        <taxon>fabids</taxon>
        <taxon>Fabales</taxon>
        <taxon>Fabaceae</taxon>
        <taxon>Papilionoideae</taxon>
        <taxon>50 kb inversion clade</taxon>
        <taxon>NPAAA clade</taxon>
        <taxon>indigoferoid/millettioid clade</taxon>
        <taxon>Phaseoleae</taxon>
        <taxon>Vigna</taxon>
    </lineage>
</organism>
<sequence>MSYSRVKGEFSREKKEKMKDQIFGRRRVHAERVGRRFGVGGDGEDAFCSGVMVMISEEEAYNAPAMVDLAMKVFAILGFRLLQVRVRGCGGHSGANGEIAK</sequence>
<dbReference type="Proteomes" id="UP000053144">
    <property type="component" value="Chromosome 7"/>
</dbReference>
<reference evidence="2" key="1">
    <citation type="journal article" date="2015" name="Proc. Natl. Acad. Sci. U.S.A.">
        <title>Genome sequencing of adzuki bean (Vigna angularis) provides insight into high starch and low fat accumulation and domestication.</title>
        <authorList>
            <person name="Yang K."/>
            <person name="Tian Z."/>
            <person name="Chen C."/>
            <person name="Luo L."/>
            <person name="Zhao B."/>
            <person name="Wang Z."/>
            <person name="Yu L."/>
            <person name="Li Y."/>
            <person name="Sun Y."/>
            <person name="Li W."/>
            <person name="Chen Y."/>
            <person name="Li Y."/>
            <person name="Zhang Y."/>
            <person name="Ai D."/>
            <person name="Zhao J."/>
            <person name="Shang C."/>
            <person name="Ma Y."/>
            <person name="Wu B."/>
            <person name="Wang M."/>
            <person name="Gao L."/>
            <person name="Sun D."/>
            <person name="Zhang P."/>
            <person name="Guo F."/>
            <person name="Wang W."/>
            <person name="Li Y."/>
            <person name="Wang J."/>
            <person name="Varshney R.K."/>
            <person name="Wang J."/>
            <person name="Ling H.Q."/>
            <person name="Wan P."/>
        </authorList>
    </citation>
    <scope>NUCLEOTIDE SEQUENCE</scope>
    <source>
        <strain evidence="2">cv. Jingnong 6</strain>
    </source>
</reference>
<evidence type="ECO:0000313" key="2">
    <source>
        <dbReference type="Proteomes" id="UP000053144"/>
    </source>
</evidence>
<dbReference type="AlphaFoldDB" id="A0A0L9UZN7"/>
<evidence type="ECO:0000313" key="1">
    <source>
        <dbReference type="EMBL" id="KOM48248.1"/>
    </source>
</evidence>
<proteinExistence type="predicted"/>
<name>A0A0L9UZN7_PHAAN</name>
<dbReference type="Gramene" id="KOM48248">
    <property type="protein sequence ID" value="KOM48248"/>
    <property type="gene ID" value="LR48_Vigan07g195200"/>
</dbReference>
<protein>
    <submittedName>
        <fullName evidence="1">Uncharacterized protein</fullName>
    </submittedName>
</protein>
<accession>A0A0L9UZN7</accession>
<dbReference type="EMBL" id="CM003377">
    <property type="protein sequence ID" value="KOM48248.1"/>
    <property type="molecule type" value="Genomic_DNA"/>
</dbReference>